<dbReference type="InterPro" id="IPR038607">
    <property type="entry name" value="PhoD-like_sf"/>
</dbReference>
<dbReference type="Proteomes" id="UP001206639">
    <property type="component" value="Unassembled WGS sequence"/>
</dbReference>
<dbReference type="EMBL" id="JAODWD010000002">
    <property type="protein sequence ID" value="MCT7658399.1"/>
    <property type="molecule type" value="Genomic_DNA"/>
</dbReference>
<dbReference type="Pfam" id="PF16655">
    <property type="entry name" value="PhoD_N"/>
    <property type="match status" value="1"/>
</dbReference>
<dbReference type="PANTHER" id="PTHR43606:SF2">
    <property type="entry name" value="ALKALINE PHOSPHATASE FAMILY PROTEIN (AFU_ORTHOLOGUE AFUA_5G03860)"/>
    <property type="match status" value="1"/>
</dbReference>
<protein>
    <submittedName>
        <fullName evidence="3">Alkaline phosphatase D family protein</fullName>
    </submittedName>
</protein>
<gene>
    <name evidence="3" type="ORF">N4S67_08195</name>
</gene>
<dbReference type="InterPro" id="IPR032093">
    <property type="entry name" value="PhoD_N"/>
</dbReference>
<sequence length="501" mass="54939">MLAALPVAGFSTGPRDRLRLARVPADPFTLGVASGDPSPDGAVIWTRLAPNPLADDGFGGMPAQPVDVDWEVAADERFSRVEQRGTITATPESAHSVHVELAGLRPAADYFYRFRAAGYLSTAGRTRTAPDPGSLTPMTMCVASCSNYEQGWFTAYRRLAEEHPDLVVHLGDYHYEYAGRDGGVRRHVGPETATLANYRQRYAQYKTDSDLQAAHAAAPWLVVFDDHELANNWAGDVPDTPQPAFGVRRAAALRAYYENMPLRRSAMPTGAGMQLYRRVPWGDLATFHMLDTRQYRTDQACGDRTRTDCVERRDPSATMTGAEQERWLLNGFQQSRARWDVLGQQVFFSQMDLTPGPARTYNPDAWDGYTANRDRIVAGIVNSPVRNAVMLTGDIHSHWAAEVHQRFADPASPVVATELVTTSISSGGDGSDVAADTAAVLSENPHIRYFSGRRGYVRARVTAGEIRADFRIVPVVSRPGGQVHTGATFGIPDRAPVLHSL</sequence>
<name>A0ABT2M816_9MYCO</name>
<dbReference type="InterPro" id="IPR029052">
    <property type="entry name" value="Metallo-depent_PP-like"/>
</dbReference>
<organism evidence="3 4">
    <name type="scientific">Mycobacterium deserti</name>
    <dbReference type="NCBI Taxonomy" id="2978347"/>
    <lineage>
        <taxon>Bacteria</taxon>
        <taxon>Bacillati</taxon>
        <taxon>Actinomycetota</taxon>
        <taxon>Actinomycetes</taxon>
        <taxon>Mycobacteriales</taxon>
        <taxon>Mycobacteriaceae</taxon>
        <taxon>Mycobacterium</taxon>
    </lineage>
</organism>
<comment type="caution">
    <text evidence="3">The sequence shown here is derived from an EMBL/GenBank/DDBJ whole genome shotgun (WGS) entry which is preliminary data.</text>
</comment>
<evidence type="ECO:0000259" key="1">
    <source>
        <dbReference type="Pfam" id="PF09423"/>
    </source>
</evidence>
<dbReference type="InterPro" id="IPR018946">
    <property type="entry name" value="PhoD-like_MPP"/>
</dbReference>
<dbReference type="Gene3D" id="3.60.21.70">
    <property type="entry name" value="PhoD-like phosphatase"/>
    <property type="match status" value="1"/>
</dbReference>
<dbReference type="Gene3D" id="2.60.40.380">
    <property type="entry name" value="Purple acid phosphatase-like, N-terminal"/>
    <property type="match status" value="1"/>
</dbReference>
<reference evidence="4" key="1">
    <citation type="submission" date="2023-07" db="EMBL/GenBank/DDBJ databases">
        <authorList>
            <person name="Deng Y."/>
            <person name="Zhang Y.-Q."/>
        </authorList>
    </citation>
    <scope>NUCLEOTIDE SEQUENCE [LARGE SCALE GENOMIC DNA]</scope>
    <source>
        <strain evidence="4">CPCC 205710</strain>
    </source>
</reference>
<dbReference type="PANTHER" id="PTHR43606">
    <property type="entry name" value="PHOSPHATASE, PUTATIVE (AFU_ORTHOLOGUE AFUA_6G08710)-RELATED"/>
    <property type="match status" value="1"/>
</dbReference>
<dbReference type="CDD" id="cd07389">
    <property type="entry name" value="MPP_PhoD"/>
    <property type="match status" value="1"/>
</dbReference>
<feature type="domain" description="Phospholipase D N-terminal" evidence="2">
    <location>
        <begin position="30"/>
        <end position="128"/>
    </location>
</feature>
<dbReference type="SUPFAM" id="SSF56300">
    <property type="entry name" value="Metallo-dependent phosphatases"/>
    <property type="match status" value="1"/>
</dbReference>
<proteinExistence type="predicted"/>
<evidence type="ECO:0000313" key="3">
    <source>
        <dbReference type="EMBL" id="MCT7658399.1"/>
    </source>
</evidence>
<accession>A0ABT2M816</accession>
<feature type="domain" description="PhoD-like phosphatase metallophosphatase" evidence="1">
    <location>
        <begin position="140"/>
        <end position="470"/>
    </location>
</feature>
<dbReference type="InterPro" id="IPR052900">
    <property type="entry name" value="Phospholipid_Metab_Enz"/>
</dbReference>
<keyword evidence="4" id="KW-1185">Reference proteome</keyword>
<dbReference type="Pfam" id="PF09423">
    <property type="entry name" value="PhoD"/>
    <property type="match status" value="1"/>
</dbReference>
<evidence type="ECO:0000259" key="2">
    <source>
        <dbReference type="Pfam" id="PF16655"/>
    </source>
</evidence>
<evidence type="ECO:0000313" key="4">
    <source>
        <dbReference type="Proteomes" id="UP001206639"/>
    </source>
</evidence>